<sequence>MHCIKSILAEASDALTLVSDSALLDAEILLCQALNQPRSHLRAWPDKPLQPEHLAAFRALLEQRQQGIPIAYITGNREFWSRDFQVSPDVLIPRPDTELLIELSLKLMPADEPVKIIDLGTGSGIIAITLAAERPHAQISATDFSLAALRIARLNADKHHINTIQFYQSNWFADVPATQFNLIISNPPYIAEDDSHLQQGDVRFEPQTALRAAEQGLGDIKIIADAARNYLEPRGHLLIEHGYDQQQQVQSLFKDLHYDNVQTYTDLSGQPRVTYGQFMSGYPV</sequence>
<comment type="catalytic activity">
    <reaction evidence="4 5">
        <text>L-glutaminyl-[peptide chain release factor] + S-adenosyl-L-methionine = N(5)-methyl-L-glutaminyl-[peptide chain release factor] + S-adenosyl-L-homocysteine + H(+)</text>
        <dbReference type="Rhea" id="RHEA:42896"/>
        <dbReference type="Rhea" id="RHEA-COMP:10271"/>
        <dbReference type="Rhea" id="RHEA-COMP:10272"/>
        <dbReference type="ChEBI" id="CHEBI:15378"/>
        <dbReference type="ChEBI" id="CHEBI:30011"/>
        <dbReference type="ChEBI" id="CHEBI:57856"/>
        <dbReference type="ChEBI" id="CHEBI:59789"/>
        <dbReference type="ChEBI" id="CHEBI:61891"/>
        <dbReference type="EC" id="2.1.1.297"/>
    </reaction>
</comment>
<dbReference type="CDD" id="cd02440">
    <property type="entry name" value="AdoMet_MTases"/>
    <property type="match status" value="1"/>
</dbReference>
<dbReference type="PANTHER" id="PTHR18895">
    <property type="entry name" value="HEMK METHYLTRANSFERASE"/>
    <property type="match status" value="1"/>
</dbReference>
<dbReference type="InterPro" id="IPR002052">
    <property type="entry name" value="DNA_methylase_N6_adenine_CS"/>
</dbReference>
<feature type="binding site" evidence="5">
    <location>
        <begin position="186"/>
        <end position="189"/>
    </location>
    <ligand>
        <name>substrate</name>
    </ligand>
</feature>
<keyword evidence="1 5" id="KW-0489">Methyltransferase</keyword>
<dbReference type="AlphaFoldDB" id="A0A2S6HI93"/>
<accession>A0A2S6HI93</accession>
<dbReference type="GO" id="GO:0102559">
    <property type="term" value="F:peptide chain release factor N(5)-glutamine methyltransferase activity"/>
    <property type="evidence" value="ECO:0007669"/>
    <property type="project" value="UniProtKB-EC"/>
</dbReference>
<reference evidence="8 9" key="1">
    <citation type="submission" date="2018-02" db="EMBL/GenBank/DDBJ databases">
        <title>Subsurface microbial communities from deep shales in Ohio and West Virginia, USA.</title>
        <authorList>
            <person name="Wrighton K."/>
        </authorList>
    </citation>
    <scope>NUCLEOTIDE SEQUENCE [LARGE SCALE GENOMIC DNA]</scope>
    <source>
        <strain evidence="8 9">OWC-DMM</strain>
    </source>
</reference>
<dbReference type="Proteomes" id="UP000240010">
    <property type="component" value="Unassembled WGS sequence"/>
</dbReference>
<dbReference type="HAMAP" id="MF_02126">
    <property type="entry name" value="RF_methyltr_PrmC"/>
    <property type="match status" value="1"/>
</dbReference>
<evidence type="ECO:0000256" key="1">
    <source>
        <dbReference type="ARBA" id="ARBA00022603"/>
    </source>
</evidence>
<evidence type="ECO:0000256" key="5">
    <source>
        <dbReference type="HAMAP-Rule" id="MF_02126"/>
    </source>
</evidence>
<dbReference type="EMBL" id="PTIZ01000002">
    <property type="protein sequence ID" value="PPK77209.1"/>
    <property type="molecule type" value="Genomic_DNA"/>
</dbReference>
<evidence type="ECO:0000256" key="3">
    <source>
        <dbReference type="ARBA" id="ARBA00022691"/>
    </source>
</evidence>
<dbReference type="InterPro" id="IPR007848">
    <property type="entry name" value="Small_mtfrase_dom"/>
</dbReference>
<comment type="function">
    <text evidence="5">Methylates the class 1 translation termination release factors RF1/PrfA and RF2/PrfB on the glutamine residue of the universally conserved GGQ motif.</text>
</comment>
<keyword evidence="2 5" id="KW-0808">Transferase</keyword>
<organism evidence="8 9">
    <name type="scientific">Methylobacter tundripaludum</name>
    <dbReference type="NCBI Taxonomy" id="173365"/>
    <lineage>
        <taxon>Bacteria</taxon>
        <taxon>Pseudomonadati</taxon>
        <taxon>Pseudomonadota</taxon>
        <taxon>Gammaproteobacteria</taxon>
        <taxon>Methylococcales</taxon>
        <taxon>Methylococcaceae</taxon>
        <taxon>Methylobacter</taxon>
    </lineage>
</organism>
<dbReference type="GO" id="GO:0032259">
    <property type="term" value="P:methylation"/>
    <property type="evidence" value="ECO:0007669"/>
    <property type="project" value="UniProtKB-KW"/>
</dbReference>
<evidence type="ECO:0000259" key="6">
    <source>
        <dbReference type="Pfam" id="PF05175"/>
    </source>
</evidence>
<dbReference type="Gene3D" id="3.40.50.150">
    <property type="entry name" value="Vaccinia Virus protein VP39"/>
    <property type="match status" value="1"/>
</dbReference>
<comment type="caution">
    <text evidence="8">The sequence shown here is derived from an EMBL/GenBank/DDBJ whole genome shotgun (WGS) entry which is preliminary data.</text>
</comment>
<proteinExistence type="inferred from homology"/>
<dbReference type="Pfam" id="PF17827">
    <property type="entry name" value="PrmC_N"/>
    <property type="match status" value="1"/>
</dbReference>
<evidence type="ECO:0000259" key="7">
    <source>
        <dbReference type="Pfam" id="PF17827"/>
    </source>
</evidence>
<dbReference type="PROSITE" id="PS00092">
    <property type="entry name" value="N6_MTASE"/>
    <property type="match status" value="1"/>
</dbReference>
<dbReference type="SUPFAM" id="SSF53335">
    <property type="entry name" value="S-adenosyl-L-methionine-dependent methyltransferases"/>
    <property type="match status" value="1"/>
</dbReference>
<evidence type="ECO:0000256" key="4">
    <source>
        <dbReference type="ARBA" id="ARBA00048391"/>
    </source>
</evidence>
<dbReference type="InterPro" id="IPR029063">
    <property type="entry name" value="SAM-dependent_MTases_sf"/>
</dbReference>
<dbReference type="InterPro" id="IPR019874">
    <property type="entry name" value="RF_methyltr_PrmC"/>
</dbReference>
<dbReference type="RefSeq" id="WP_104427910.1">
    <property type="nucleotide sequence ID" value="NZ_PTIZ01000002.1"/>
</dbReference>
<dbReference type="Pfam" id="PF05175">
    <property type="entry name" value="MTS"/>
    <property type="match status" value="1"/>
</dbReference>
<dbReference type="EC" id="2.1.1.297" evidence="5"/>
<name>A0A2S6HI93_9GAMM</name>
<feature type="binding site" evidence="5">
    <location>
        <begin position="120"/>
        <end position="124"/>
    </location>
    <ligand>
        <name>S-adenosyl-L-methionine</name>
        <dbReference type="ChEBI" id="CHEBI:59789"/>
    </ligand>
</feature>
<feature type="domain" description="Methyltransferase small" evidence="6">
    <location>
        <begin position="105"/>
        <end position="197"/>
    </location>
</feature>
<evidence type="ECO:0000313" key="8">
    <source>
        <dbReference type="EMBL" id="PPK77209.1"/>
    </source>
</evidence>
<dbReference type="InterPro" id="IPR040758">
    <property type="entry name" value="PrmC_N"/>
</dbReference>
<keyword evidence="3 5" id="KW-0949">S-adenosyl-L-methionine</keyword>
<dbReference type="PANTHER" id="PTHR18895:SF74">
    <property type="entry name" value="MTRF1L RELEASE FACTOR GLUTAMINE METHYLTRANSFERASE"/>
    <property type="match status" value="1"/>
</dbReference>
<dbReference type="InterPro" id="IPR004556">
    <property type="entry name" value="HemK-like"/>
</dbReference>
<evidence type="ECO:0000256" key="2">
    <source>
        <dbReference type="ARBA" id="ARBA00022679"/>
    </source>
</evidence>
<dbReference type="InterPro" id="IPR050320">
    <property type="entry name" value="N5-glutamine_MTase"/>
</dbReference>
<dbReference type="Gene3D" id="1.10.8.10">
    <property type="entry name" value="DNA helicase RuvA subunit, C-terminal domain"/>
    <property type="match status" value="1"/>
</dbReference>
<feature type="binding site" evidence="5">
    <location>
        <position position="171"/>
    </location>
    <ligand>
        <name>S-adenosyl-L-methionine</name>
        <dbReference type="ChEBI" id="CHEBI:59789"/>
    </ligand>
</feature>
<gene>
    <name evidence="5" type="primary">prmC</name>
    <name evidence="8" type="ORF">B0F87_102320</name>
</gene>
<dbReference type="NCBIfam" id="TIGR00536">
    <property type="entry name" value="hemK_fam"/>
    <property type="match status" value="1"/>
</dbReference>
<feature type="domain" description="Release factor glutamine methyltransferase N-terminal" evidence="7">
    <location>
        <begin position="7"/>
        <end position="75"/>
    </location>
</feature>
<dbReference type="NCBIfam" id="TIGR03534">
    <property type="entry name" value="RF_mod_PrmC"/>
    <property type="match status" value="1"/>
</dbReference>
<protein>
    <recommendedName>
        <fullName evidence="5">Release factor glutamine methyltransferase</fullName>
        <shortName evidence="5">RF MTase</shortName>
        <ecNumber evidence="5">2.1.1.297</ecNumber>
    </recommendedName>
    <alternativeName>
        <fullName evidence="5">N5-glutamine methyltransferase PrmC</fullName>
    </alternativeName>
    <alternativeName>
        <fullName evidence="5">Protein-(glutamine-N5) MTase PrmC</fullName>
    </alternativeName>
    <alternativeName>
        <fullName evidence="5">Protein-glutamine N-methyltransferase PrmC</fullName>
    </alternativeName>
</protein>
<comment type="similarity">
    <text evidence="5">Belongs to the protein N5-glutamine methyltransferase family. PrmC subfamily.</text>
</comment>
<feature type="binding site" evidence="5">
    <location>
        <position position="143"/>
    </location>
    <ligand>
        <name>S-adenosyl-L-methionine</name>
        <dbReference type="ChEBI" id="CHEBI:59789"/>
    </ligand>
</feature>
<dbReference type="FunFam" id="3.40.50.150:FF:000053">
    <property type="entry name" value="Release factor glutamine methyltransferase"/>
    <property type="match status" value="1"/>
</dbReference>
<evidence type="ECO:0000313" key="9">
    <source>
        <dbReference type="Proteomes" id="UP000240010"/>
    </source>
</evidence>
<feature type="binding site" evidence="5">
    <location>
        <position position="186"/>
    </location>
    <ligand>
        <name>S-adenosyl-L-methionine</name>
        <dbReference type="ChEBI" id="CHEBI:59789"/>
    </ligand>
</feature>
<dbReference type="GO" id="GO:0003676">
    <property type="term" value="F:nucleic acid binding"/>
    <property type="evidence" value="ECO:0007669"/>
    <property type="project" value="InterPro"/>
</dbReference>